<evidence type="ECO:0000313" key="1">
    <source>
        <dbReference type="EMBL" id="AFM24421.1"/>
    </source>
</evidence>
<dbReference type="RefSeq" id="WP_014809568.1">
    <property type="nucleotide sequence ID" value="NC_018025.1"/>
</dbReference>
<gene>
    <name evidence="1" type="ordered locus">Desti_1711</name>
</gene>
<accession>I4C4D0</accession>
<proteinExistence type="predicted"/>
<dbReference type="HOGENOM" id="CLU_079350_0_0_7"/>
<evidence type="ECO:0000313" key="2">
    <source>
        <dbReference type="Proteomes" id="UP000006055"/>
    </source>
</evidence>
<keyword evidence="2" id="KW-1185">Reference proteome</keyword>
<dbReference type="OrthoDB" id="3611744at2"/>
<dbReference type="STRING" id="706587.Desti_1711"/>
<dbReference type="InterPro" id="IPR014985">
    <property type="entry name" value="WbqC"/>
</dbReference>
<reference evidence="2" key="1">
    <citation type="submission" date="2012-06" db="EMBL/GenBank/DDBJ databases">
        <title>Complete sequence of chromosome of Desulfomonile tiedjei DSM 6799.</title>
        <authorList>
            <person name="Lucas S."/>
            <person name="Copeland A."/>
            <person name="Lapidus A."/>
            <person name="Glavina del Rio T."/>
            <person name="Dalin E."/>
            <person name="Tice H."/>
            <person name="Bruce D."/>
            <person name="Goodwin L."/>
            <person name="Pitluck S."/>
            <person name="Peters L."/>
            <person name="Ovchinnikova G."/>
            <person name="Zeytun A."/>
            <person name="Lu M."/>
            <person name="Kyrpides N."/>
            <person name="Mavromatis K."/>
            <person name="Ivanova N."/>
            <person name="Brettin T."/>
            <person name="Detter J.C."/>
            <person name="Han C."/>
            <person name="Larimer F."/>
            <person name="Land M."/>
            <person name="Hauser L."/>
            <person name="Markowitz V."/>
            <person name="Cheng J.-F."/>
            <person name="Hugenholtz P."/>
            <person name="Woyke T."/>
            <person name="Wu D."/>
            <person name="Spring S."/>
            <person name="Schroeder M."/>
            <person name="Brambilla E."/>
            <person name="Klenk H.-P."/>
            <person name="Eisen J.A."/>
        </authorList>
    </citation>
    <scope>NUCLEOTIDE SEQUENCE [LARGE SCALE GENOMIC DNA]</scope>
    <source>
        <strain evidence="2">ATCC 49306 / DSM 6799 / DCB-1</strain>
    </source>
</reference>
<name>I4C4D0_DESTA</name>
<dbReference type="EMBL" id="CP003360">
    <property type="protein sequence ID" value="AFM24421.1"/>
    <property type="molecule type" value="Genomic_DNA"/>
</dbReference>
<protein>
    <submittedName>
        <fullName evidence="1">WbqC-like protein</fullName>
    </submittedName>
</protein>
<dbReference type="Proteomes" id="UP000006055">
    <property type="component" value="Chromosome"/>
</dbReference>
<dbReference type="PATRIC" id="fig|706587.4.peg.1955"/>
<dbReference type="AlphaFoldDB" id="I4C4D0"/>
<sequence length="255" mass="29487">MNDEITCVVMQPTYLPWLGYFDLMDQCSVFVFLDNVLFSKQSWQQRNRVKTSRGLEWLTVPVRNKGIPKQYISEVEVIRSPAFPKDHIRSIELNYARTRHFATFFPDFRDLLSAPEKSLCRLNIELVTWVAKILGIKTTLVLASELGVTGERSHLLVDLCKRVCARTYLSTFGSLAYLSQEYGIFDEHGVKLLIHHYEHPEYRQLFKPFIPYASVIDLLFNEGERSLEIIRSGRKNSFSIEEALSRSGNVPSQCE</sequence>
<organism evidence="1 2">
    <name type="scientific">Desulfomonile tiedjei (strain ATCC 49306 / DSM 6799 / DCB-1)</name>
    <dbReference type="NCBI Taxonomy" id="706587"/>
    <lineage>
        <taxon>Bacteria</taxon>
        <taxon>Pseudomonadati</taxon>
        <taxon>Thermodesulfobacteriota</taxon>
        <taxon>Desulfomonilia</taxon>
        <taxon>Desulfomonilales</taxon>
        <taxon>Desulfomonilaceae</taxon>
        <taxon>Desulfomonile</taxon>
    </lineage>
</organism>
<dbReference type="KEGG" id="dti:Desti_1711"/>
<dbReference type="Pfam" id="PF08889">
    <property type="entry name" value="WbqC"/>
    <property type="match status" value="1"/>
</dbReference>
<dbReference type="eggNOG" id="COG0224">
    <property type="taxonomic scope" value="Bacteria"/>
</dbReference>